<keyword evidence="4 5" id="KW-0472">Membrane</keyword>
<evidence type="ECO:0000256" key="4">
    <source>
        <dbReference type="ARBA" id="ARBA00023136"/>
    </source>
</evidence>
<evidence type="ECO:0000313" key="7">
    <source>
        <dbReference type="Proteomes" id="UP000752814"/>
    </source>
</evidence>
<dbReference type="PANTHER" id="PTHR43359:SF1">
    <property type="entry name" value="FORMATE HYDROGENLYASE SUBUNIT 4-RELATED"/>
    <property type="match status" value="1"/>
</dbReference>
<evidence type="ECO:0000256" key="1">
    <source>
        <dbReference type="ARBA" id="ARBA00004141"/>
    </source>
</evidence>
<feature type="transmembrane region" description="Helical" evidence="5">
    <location>
        <begin position="119"/>
        <end position="137"/>
    </location>
</feature>
<feature type="transmembrane region" description="Helical" evidence="5">
    <location>
        <begin position="6"/>
        <end position="24"/>
    </location>
</feature>
<dbReference type="Pfam" id="PF00146">
    <property type="entry name" value="NADHdh"/>
    <property type="match status" value="1"/>
</dbReference>
<proteinExistence type="predicted"/>
<dbReference type="InterPro" id="IPR001694">
    <property type="entry name" value="NADH_UbQ_OxRdtase_su1/FPO"/>
</dbReference>
<name>A0A8J8PFR8_9ARCH</name>
<evidence type="ECO:0000256" key="2">
    <source>
        <dbReference type="ARBA" id="ARBA00022692"/>
    </source>
</evidence>
<accession>A0A8J8PFR8</accession>
<sequence length="274" mass="29481">MYALIALAETVIIILLGGLSLGAARKLSARMQRRRGPSIFQAFYDVSKFFSKELFYSKRLPVVYAVSSMAFQIAAVFILIYGGDTMMAFFVSGAGAVYLAAGAFASPSVYSWIGGRRELLAIAAYEPVLFVLALAASTHAHNVILTFPAVFLAMIPVLSVLMERSPYDVPGAHQEIVTGPYAEYAGPMLGILNIAKWAQLGFVYVLISMLVWTSSPAAGMVLKIIIVVAAIFVTILIDNATARVSRKTMLITLPVITLGLMALNIAVLHLTGII</sequence>
<keyword evidence="2 5" id="KW-0812">Transmembrane</keyword>
<dbReference type="AlphaFoldDB" id="A0A8J8PFR8"/>
<comment type="caution">
    <text evidence="6">The sequence shown here is derived from an EMBL/GenBank/DDBJ whole genome shotgun (WGS) entry which is preliminary data.</text>
</comment>
<dbReference type="InterPro" id="IPR052561">
    <property type="entry name" value="ComplexI_Subunit1"/>
</dbReference>
<dbReference type="RefSeq" id="WP_400194455.1">
    <property type="nucleotide sequence ID" value="NZ_CAYAYE010000040.1"/>
</dbReference>
<feature type="transmembrane region" description="Helical" evidence="5">
    <location>
        <begin position="197"/>
        <end position="214"/>
    </location>
</feature>
<gene>
    <name evidence="6" type="ORF">A3207_08775</name>
</gene>
<evidence type="ECO:0000256" key="3">
    <source>
        <dbReference type="ARBA" id="ARBA00022989"/>
    </source>
</evidence>
<feature type="transmembrane region" description="Helical" evidence="5">
    <location>
        <begin position="143"/>
        <end position="161"/>
    </location>
</feature>
<dbReference type="Proteomes" id="UP000752814">
    <property type="component" value="Unassembled WGS sequence"/>
</dbReference>
<protein>
    <recommendedName>
        <fullName evidence="8">NADH-quinone oxidoreductase subunit H</fullName>
    </recommendedName>
</protein>
<evidence type="ECO:0000256" key="5">
    <source>
        <dbReference type="SAM" id="Phobius"/>
    </source>
</evidence>
<dbReference type="EMBL" id="LVVT01000011">
    <property type="protein sequence ID" value="TQS83397.1"/>
    <property type="molecule type" value="Genomic_DNA"/>
</dbReference>
<dbReference type="PANTHER" id="PTHR43359">
    <property type="entry name" value="FORMATE HYDROGENLYASE SUBUNIT 4"/>
    <property type="match status" value="1"/>
</dbReference>
<organism evidence="6 7">
    <name type="scientific">Candidatus Methanomassiliicoccus intestinalis</name>
    <dbReference type="NCBI Taxonomy" id="1406512"/>
    <lineage>
        <taxon>Archaea</taxon>
        <taxon>Methanobacteriati</taxon>
        <taxon>Thermoplasmatota</taxon>
        <taxon>Thermoplasmata</taxon>
        <taxon>Methanomassiliicoccales</taxon>
        <taxon>Methanomassiliicoccaceae</taxon>
        <taxon>Methanomassiliicoccus</taxon>
    </lineage>
</organism>
<evidence type="ECO:0008006" key="8">
    <source>
        <dbReference type="Google" id="ProtNLM"/>
    </source>
</evidence>
<keyword evidence="3 5" id="KW-1133">Transmembrane helix</keyword>
<reference evidence="6" key="1">
    <citation type="submission" date="2016-03" db="EMBL/GenBank/DDBJ databases">
        <authorList>
            <person name="Borrel G."/>
            <person name="Mccann A."/>
            <person name="O'Toole P.W."/>
        </authorList>
    </citation>
    <scope>NUCLEOTIDE SEQUENCE</scope>
    <source>
        <strain evidence="6">183</strain>
    </source>
</reference>
<evidence type="ECO:0000313" key="6">
    <source>
        <dbReference type="EMBL" id="TQS83397.1"/>
    </source>
</evidence>
<feature type="transmembrane region" description="Helical" evidence="5">
    <location>
        <begin position="249"/>
        <end position="270"/>
    </location>
</feature>
<comment type="subcellular location">
    <subcellularLocation>
        <location evidence="1">Membrane</location>
        <topology evidence="1">Multi-pass membrane protein</topology>
    </subcellularLocation>
</comment>
<feature type="transmembrane region" description="Helical" evidence="5">
    <location>
        <begin position="87"/>
        <end position="107"/>
    </location>
</feature>
<dbReference type="GO" id="GO:0005886">
    <property type="term" value="C:plasma membrane"/>
    <property type="evidence" value="ECO:0007669"/>
    <property type="project" value="TreeGrafter"/>
</dbReference>
<feature type="transmembrane region" description="Helical" evidence="5">
    <location>
        <begin position="220"/>
        <end position="237"/>
    </location>
</feature>
<feature type="transmembrane region" description="Helical" evidence="5">
    <location>
        <begin position="62"/>
        <end position="81"/>
    </location>
</feature>